<sequence length="83" mass="8984">MPKFTAIIKYDTQEAYQAHGGQIEQLATDIFASKGATEQSPFFSTRSMPPTHRTSFVIPDSVSVDELKSAGLPDGVSCEIHPA</sequence>
<name>A0ABR4HT71_9EURO</name>
<organism evidence="1 2">
    <name type="scientific">Aspergillus granulosus</name>
    <dbReference type="NCBI Taxonomy" id="176169"/>
    <lineage>
        <taxon>Eukaryota</taxon>
        <taxon>Fungi</taxon>
        <taxon>Dikarya</taxon>
        <taxon>Ascomycota</taxon>
        <taxon>Pezizomycotina</taxon>
        <taxon>Eurotiomycetes</taxon>
        <taxon>Eurotiomycetidae</taxon>
        <taxon>Eurotiales</taxon>
        <taxon>Aspergillaceae</taxon>
        <taxon>Aspergillus</taxon>
        <taxon>Aspergillus subgen. Nidulantes</taxon>
    </lineage>
</organism>
<gene>
    <name evidence="1" type="ORF">BJX63DRAFT_383789</name>
</gene>
<accession>A0ABR4HT71</accession>
<reference evidence="1 2" key="1">
    <citation type="submission" date="2024-07" db="EMBL/GenBank/DDBJ databases">
        <title>Section-level genome sequencing and comparative genomics of Aspergillus sections Usti and Cavernicolus.</title>
        <authorList>
            <consortium name="Lawrence Berkeley National Laboratory"/>
            <person name="Nybo J.L."/>
            <person name="Vesth T.C."/>
            <person name="Theobald S."/>
            <person name="Frisvad J.C."/>
            <person name="Larsen T.O."/>
            <person name="Kjaerboelling I."/>
            <person name="Rothschild-Mancinelli K."/>
            <person name="Lyhne E.K."/>
            <person name="Kogle M.E."/>
            <person name="Barry K."/>
            <person name="Clum A."/>
            <person name="Na H."/>
            <person name="Ledsgaard L."/>
            <person name="Lin J."/>
            <person name="Lipzen A."/>
            <person name="Kuo A."/>
            <person name="Riley R."/>
            <person name="Mondo S."/>
            <person name="Labutti K."/>
            <person name="Haridas S."/>
            <person name="Pangalinan J."/>
            <person name="Salamov A.A."/>
            <person name="Simmons B.A."/>
            <person name="Magnuson J.K."/>
            <person name="Chen J."/>
            <person name="Drula E."/>
            <person name="Henrissat B."/>
            <person name="Wiebenga A."/>
            <person name="Lubbers R.J."/>
            <person name="Gomes A.C."/>
            <person name="Makela M.R."/>
            <person name="Stajich J."/>
            <person name="Grigoriev I.V."/>
            <person name="Mortensen U.H."/>
            <person name="De Vries R.P."/>
            <person name="Baker S.E."/>
            <person name="Andersen M.R."/>
        </authorList>
    </citation>
    <scope>NUCLEOTIDE SEQUENCE [LARGE SCALE GENOMIC DNA]</scope>
    <source>
        <strain evidence="1 2">CBS 588.65</strain>
    </source>
</reference>
<keyword evidence="2" id="KW-1185">Reference proteome</keyword>
<comment type="caution">
    <text evidence="1">The sequence shown here is derived from an EMBL/GenBank/DDBJ whole genome shotgun (WGS) entry which is preliminary data.</text>
</comment>
<proteinExistence type="predicted"/>
<dbReference type="Proteomes" id="UP001610334">
    <property type="component" value="Unassembled WGS sequence"/>
</dbReference>
<protein>
    <submittedName>
        <fullName evidence="1">Uncharacterized protein</fullName>
    </submittedName>
</protein>
<evidence type="ECO:0000313" key="1">
    <source>
        <dbReference type="EMBL" id="KAL2818693.1"/>
    </source>
</evidence>
<evidence type="ECO:0000313" key="2">
    <source>
        <dbReference type="Proteomes" id="UP001610334"/>
    </source>
</evidence>
<dbReference type="EMBL" id="JBFXLT010000013">
    <property type="protein sequence ID" value="KAL2818693.1"/>
    <property type="molecule type" value="Genomic_DNA"/>
</dbReference>